<dbReference type="Pfam" id="PF01371">
    <property type="entry name" value="Trp_repressor"/>
    <property type="match status" value="1"/>
</dbReference>
<evidence type="ECO:0000313" key="1">
    <source>
        <dbReference type="EMBL" id="OGK48171.1"/>
    </source>
</evidence>
<protein>
    <recommendedName>
        <fullName evidence="3">TrpR YerC/YecD</fullName>
    </recommendedName>
</protein>
<organism evidence="1 2">
    <name type="scientific">Candidatus Roizmanbacteria bacterium RIFCSPLOWO2_01_FULL_38_12</name>
    <dbReference type="NCBI Taxonomy" id="1802061"/>
    <lineage>
        <taxon>Bacteria</taxon>
        <taxon>Candidatus Roizmaniibacteriota</taxon>
    </lineage>
</organism>
<dbReference type="InterPro" id="IPR038116">
    <property type="entry name" value="TrpR-like_sf"/>
</dbReference>
<gene>
    <name evidence="1" type="ORF">A3A93_02990</name>
</gene>
<dbReference type="PANTHER" id="PTHR40080">
    <property type="entry name" value="LMO1763 PROTEIN"/>
    <property type="match status" value="1"/>
</dbReference>
<dbReference type="InterPro" id="IPR010921">
    <property type="entry name" value="Trp_repressor/repl_initiator"/>
</dbReference>
<dbReference type="PANTHER" id="PTHR40080:SF1">
    <property type="entry name" value="TRPR-LIKE PROTEIN YERC_YECD"/>
    <property type="match status" value="1"/>
</dbReference>
<evidence type="ECO:0008006" key="3">
    <source>
        <dbReference type="Google" id="ProtNLM"/>
    </source>
</evidence>
<evidence type="ECO:0000313" key="2">
    <source>
        <dbReference type="Proteomes" id="UP000177141"/>
    </source>
</evidence>
<sequence>MSSNYFPKNQKEKNLSKAFTYIKNEQDALNFLRDLLTPAEIKEFSNRFEMARLLEFTDLSYIKIAKKTGASTATVTRVALWLNSGCGGYKSALKSFSKDEKK</sequence>
<dbReference type="AlphaFoldDB" id="A0A1F7IXV8"/>
<dbReference type="Gene3D" id="1.10.1270.10">
    <property type="entry name" value="TrpR-like"/>
    <property type="match status" value="1"/>
</dbReference>
<dbReference type="GO" id="GO:0043565">
    <property type="term" value="F:sequence-specific DNA binding"/>
    <property type="evidence" value="ECO:0007669"/>
    <property type="project" value="InterPro"/>
</dbReference>
<dbReference type="Proteomes" id="UP000177141">
    <property type="component" value="Unassembled WGS sequence"/>
</dbReference>
<dbReference type="NCBIfam" id="TIGR02531">
    <property type="entry name" value="yecD_yerC"/>
    <property type="match status" value="1"/>
</dbReference>
<dbReference type="PIRSF" id="PIRSF012508">
    <property type="entry name" value="YerC"/>
    <property type="match status" value="1"/>
</dbReference>
<accession>A0A1F7IXV8</accession>
<dbReference type="SUPFAM" id="SSF48295">
    <property type="entry name" value="TrpR-like"/>
    <property type="match status" value="1"/>
</dbReference>
<dbReference type="InterPro" id="IPR000831">
    <property type="entry name" value="Trp_repress"/>
</dbReference>
<dbReference type="EMBL" id="MGAL01000021">
    <property type="protein sequence ID" value="OGK48171.1"/>
    <property type="molecule type" value="Genomic_DNA"/>
</dbReference>
<name>A0A1F7IXV8_9BACT</name>
<dbReference type="InterPro" id="IPR013368">
    <property type="entry name" value="YecD_YerC"/>
</dbReference>
<dbReference type="GO" id="GO:0003700">
    <property type="term" value="F:DNA-binding transcription factor activity"/>
    <property type="evidence" value="ECO:0007669"/>
    <property type="project" value="InterPro"/>
</dbReference>
<dbReference type="STRING" id="1802061.A3A93_02990"/>
<proteinExistence type="predicted"/>
<comment type="caution">
    <text evidence="1">The sequence shown here is derived from an EMBL/GenBank/DDBJ whole genome shotgun (WGS) entry which is preliminary data.</text>
</comment>
<reference evidence="1 2" key="1">
    <citation type="journal article" date="2016" name="Nat. Commun.">
        <title>Thousands of microbial genomes shed light on interconnected biogeochemical processes in an aquifer system.</title>
        <authorList>
            <person name="Anantharaman K."/>
            <person name="Brown C.T."/>
            <person name="Hug L.A."/>
            <person name="Sharon I."/>
            <person name="Castelle C.J."/>
            <person name="Probst A.J."/>
            <person name="Thomas B.C."/>
            <person name="Singh A."/>
            <person name="Wilkins M.J."/>
            <person name="Karaoz U."/>
            <person name="Brodie E.L."/>
            <person name="Williams K.H."/>
            <person name="Hubbard S.S."/>
            <person name="Banfield J.F."/>
        </authorList>
    </citation>
    <scope>NUCLEOTIDE SEQUENCE [LARGE SCALE GENOMIC DNA]</scope>
</reference>